<evidence type="ECO:0000256" key="3">
    <source>
        <dbReference type="ARBA" id="ARBA00022679"/>
    </source>
</evidence>
<dbReference type="SUPFAM" id="SSF75217">
    <property type="entry name" value="alpha/beta knot"/>
    <property type="match status" value="1"/>
</dbReference>
<dbReference type="PANTHER" id="PTHR43191:SF2">
    <property type="entry name" value="RRNA METHYLTRANSFERASE 3, MITOCHONDRIAL"/>
    <property type="match status" value="1"/>
</dbReference>
<feature type="domain" description="tRNA/rRNA methyltransferase SpoU type" evidence="4">
    <location>
        <begin position="110"/>
        <end position="249"/>
    </location>
</feature>
<name>A0A0N7J7J4_PHOVU</name>
<dbReference type="Proteomes" id="UP000061587">
    <property type="component" value="Chromosome"/>
</dbReference>
<proteinExistence type="inferred from homology"/>
<gene>
    <name evidence="6" type="ORF">BvMPK_2748</name>
</gene>
<reference evidence="6 7" key="2">
    <citation type="journal article" date="2016" name="Genome Biol. Evol.">
        <title>Extensive mobilome-driven genome diversification in mouse gut-associated Bacteroides vulgatus mpk.</title>
        <authorList>
            <person name="Lange A."/>
            <person name="Beier S."/>
            <person name="Steimle A."/>
            <person name="Autenrieth I.B."/>
            <person name="Huson D.H."/>
            <person name="Frick J.S."/>
        </authorList>
    </citation>
    <scope>NUCLEOTIDE SEQUENCE [LARGE SCALE GENOMIC DNA]</scope>
    <source>
        <strain evidence="7">mpk</strain>
    </source>
</reference>
<evidence type="ECO:0000259" key="5">
    <source>
        <dbReference type="Pfam" id="PF22435"/>
    </source>
</evidence>
<dbReference type="Pfam" id="PF22435">
    <property type="entry name" value="MRM3-like_sub_bind"/>
    <property type="match status" value="1"/>
</dbReference>
<accession>A0A0N7J7J4</accession>
<dbReference type="CDD" id="cd18109">
    <property type="entry name" value="SpoU-like_RNA-MTase"/>
    <property type="match status" value="1"/>
</dbReference>
<dbReference type="EMBL" id="CP013020">
    <property type="protein sequence ID" value="ALK85338.1"/>
    <property type="molecule type" value="Genomic_DNA"/>
</dbReference>
<evidence type="ECO:0000313" key="7">
    <source>
        <dbReference type="Proteomes" id="UP000061587"/>
    </source>
</evidence>
<keyword evidence="2 6" id="KW-0489">Methyltransferase</keyword>
<dbReference type="Gene3D" id="3.40.1280.10">
    <property type="match status" value="1"/>
</dbReference>
<evidence type="ECO:0000259" key="4">
    <source>
        <dbReference type="Pfam" id="PF00588"/>
    </source>
</evidence>
<dbReference type="EC" id="2.1.1.34" evidence="6"/>
<evidence type="ECO:0000256" key="1">
    <source>
        <dbReference type="ARBA" id="ARBA00007228"/>
    </source>
</evidence>
<dbReference type="PATRIC" id="fig|821.40.peg.3311"/>
<dbReference type="SUPFAM" id="SSF55315">
    <property type="entry name" value="L30e-like"/>
    <property type="match status" value="1"/>
</dbReference>
<reference evidence="7" key="1">
    <citation type="submission" date="2015-10" db="EMBL/GenBank/DDBJ databases">
        <title>Extensive mobilome-driven genome diversification in gut-associated Bacteroides vulgatus mpk.</title>
        <authorList>
            <person name="Beier S."/>
            <person name="Lange A."/>
            <person name="Huson D.H."/>
            <person name="Frick J.-S."/>
            <person name="Autenrieth I.B."/>
        </authorList>
    </citation>
    <scope>NUCLEOTIDE SEQUENCE [LARGE SCALE GENOMIC DNA]</scope>
    <source>
        <strain evidence="7">mpk</strain>
    </source>
</reference>
<dbReference type="InterPro" id="IPR029064">
    <property type="entry name" value="Ribosomal_eL30-like_sf"/>
</dbReference>
<evidence type="ECO:0000313" key="6">
    <source>
        <dbReference type="EMBL" id="ALK85338.1"/>
    </source>
</evidence>
<keyword evidence="3 6" id="KW-0808">Transferase</keyword>
<dbReference type="GO" id="GO:0003723">
    <property type="term" value="F:RNA binding"/>
    <property type="evidence" value="ECO:0007669"/>
    <property type="project" value="InterPro"/>
</dbReference>
<evidence type="ECO:0000256" key="2">
    <source>
        <dbReference type="ARBA" id="ARBA00022603"/>
    </source>
</evidence>
<dbReference type="InterPro" id="IPR001537">
    <property type="entry name" value="SpoU_MeTrfase"/>
</dbReference>
<dbReference type="GO" id="GO:0141100">
    <property type="term" value="F:tRNA (guanine(18)-2'-O)-methyltransferase activity"/>
    <property type="evidence" value="ECO:0007669"/>
    <property type="project" value="UniProtKB-EC"/>
</dbReference>
<dbReference type="AlphaFoldDB" id="A0A0N7J7J4"/>
<comment type="similarity">
    <text evidence="1">Belongs to the class IV-like SAM-binding methyltransferase superfamily. RNA methyltransferase TrmH family.</text>
</comment>
<dbReference type="GO" id="GO:0006396">
    <property type="term" value="P:RNA processing"/>
    <property type="evidence" value="ECO:0007669"/>
    <property type="project" value="InterPro"/>
</dbReference>
<sequence>MLLNRNYHAEQKQIKYIRSLELKKKRKEEQVFVAEGHKLVGDLLGHFPCKLLIATSNWLKMNHSATANEIIEVTQEELSRASLQKTPQEVLAVFVQPSYDLNPEVIKSSLCLALDDVQDPGNLGTIIRLADWFGIEHIFCSTGTADVYNPKTVQATMGALARVKVHYCSLPQLIESLTDIPVYGTFLNGNIIYAESLSAHGLIVMGNEGKGVSPEVERLINKKLYIPNYPQERETSESLNVAIATAVVCSEFRRRLLP</sequence>
<organism evidence="6 7">
    <name type="scientific">Phocaeicola vulgatus</name>
    <name type="common">Bacteroides vulgatus</name>
    <dbReference type="NCBI Taxonomy" id="821"/>
    <lineage>
        <taxon>Bacteria</taxon>
        <taxon>Pseudomonadati</taxon>
        <taxon>Bacteroidota</taxon>
        <taxon>Bacteroidia</taxon>
        <taxon>Bacteroidales</taxon>
        <taxon>Bacteroidaceae</taxon>
        <taxon>Phocaeicola</taxon>
    </lineage>
</organism>
<dbReference type="InterPro" id="IPR053888">
    <property type="entry name" value="MRM3-like_sub_bind"/>
</dbReference>
<feature type="domain" description="MRM3-like substrate binding" evidence="5">
    <location>
        <begin position="12"/>
        <end position="92"/>
    </location>
</feature>
<dbReference type="InterPro" id="IPR029028">
    <property type="entry name" value="Alpha/beta_knot_MTases"/>
</dbReference>
<dbReference type="Gene3D" id="3.30.1330.30">
    <property type="match status" value="1"/>
</dbReference>
<dbReference type="GO" id="GO:0032259">
    <property type="term" value="P:methylation"/>
    <property type="evidence" value="ECO:0007669"/>
    <property type="project" value="UniProtKB-KW"/>
</dbReference>
<dbReference type="InterPro" id="IPR051259">
    <property type="entry name" value="rRNA_Methyltransferase"/>
</dbReference>
<dbReference type="Pfam" id="PF00588">
    <property type="entry name" value="SpoU_methylase"/>
    <property type="match status" value="1"/>
</dbReference>
<dbReference type="InterPro" id="IPR029026">
    <property type="entry name" value="tRNA_m1G_MTases_N"/>
</dbReference>
<dbReference type="PANTHER" id="PTHR43191">
    <property type="entry name" value="RRNA METHYLTRANSFERASE 3"/>
    <property type="match status" value="1"/>
</dbReference>
<protein>
    <submittedName>
        <fullName evidence="6">tRNA (Guanosine(18)-2'-O)-methyltransferase</fullName>
        <ecNumber evidence="6">2.1.1.34</ecNumber>
    </submittedName>
</protein>